<dbReference type="InterPro" id="IPR020568">
    <property type="entry name" value="Ribosomal_Su5_D2-typ_SF"/>
</dbReference>
<dbReference type="Pfam" id="PF03725">
    <property type="entry name" value="RNase_PH_C"/>
    <property type="match status" value="1"/>
</dbReference>
<feature type="domain" description="Exoribonuclease phosphorolytic" evidence="8">
    <location>
        <begin position="253"/>
        <end position="315"/>
    </location>
</feature>
<dbReference type="OrthoDB" id="272245at2759"/>
<evidence type="ECO:0000256" key="1">
    <source>
        <dbReference type="ARBA" id="ARBA00004496"/>
    </source>
</evidence>
<dbReference type="GO" id="GO:0034475">
    <property type="term" value="P:U4 snRNA 3'-end processing"/>
    <property type="evidence" value="ECO:0007669"/>
    <property type="project" value="TreeGrafter"/>
</dbReference>
<dbReference type="EMBL" id="KZ454992">
    <property type="protein sequence ID" value="PKI82974.1"/>
    <property type="molecule type" value="Genomic_DNA"/>
</dbReference>
<dbReference type="PANTHER" id="PTHR11097">
    <property type="entry name" value="EXOSOME COMPLEX EXONUCLEASE RIBOSOMAL RNA PROCESSING PROTEIN"/>
    <property type="match status" value="1"/>
</dbReference>
<evidence type="ECO:0000256" key="5">
    <source>
        <dbReference type="ARBA" id="ARBA00022835"/>
    </source>
</evidence>
<dbReference type="SUPFAM" id="SSF54211">
    <property type="entry name" value="Ribosomal protein S5 domain 2-like"/>
    <property type="match status" value="1"/>
</dbReference>
<dbReference type="STRING" id="2020962.A0A2N1J8W3"/>
<dbReference type="GO" id="GO:0071035">
    <property type="term" value="P:nuclear polyadenylation-dependent rRNA catabolic process"/>
    <property type="evidence" value="ECO:0007669"/>
    <property type="project" value="TreeGrafter"/>
</dbReference>
<dbReference type="GO" id="GO:0071038">
    <property type="term" value="P:TRAMP-dependent tRNA surveillance pathway"/>
    <property type="evidence" value="ECO:0007669"/>
    <property type="project" value="TreeGrafter"/>
</dbReference>
<keyword evidence="10" id="KW-1185">Reference proteome</keyword>
<name>A0A2N1J8W3_9BASI</name>
<proteinExistence type="inferred from homology"/>
<organism evidence="9 10">
    <name type="scientific">Malassezia vespertilionis</name>
    <dbReference type="NCBI Taxonomy" id="2020962"/>
    <lineage>
        <taxon>Eukaryota</taxon>
        <taxon>Fungi</taxon>
        <taxon>Dikarya</taxon>
        <taxon>Basidiomycota</taxon>
        <taxon>Ustilaginomycotina</taxon>
        <taxon>Malasseziomycetes</taxon>
        <taxon>Malasseziales</taxon>
        <taxon>Malasseziaceae</taxon>
        <taxon>Malassezia</taxon>
    </lineage>
</organism>
<dbReference type="InterPro" id="IPR015847">
    <property type="entry name" value="ExoRNase_PH_dom2"/>
</dbReference>
<accession>A0A2N1J8W3</accession>
<dbReference type="Gene3D" id="3.30.230.70">
    <property type="entry name" value="GHMP Kinase, N-terminal domain"/>
    <property type="match status" value="1"/>
</dbReference>
<sequence>MSNATLSRAEQNYVLDGLALPTPQRQDGRKLEDYRPISVEAPFSEQANGSARVSIDGTQVLCGVKLEMEAYDPPHVTVQDGKMARDFAPLLPPLSRVQVGVEYSPALLHSHTPQELSVLSTSVQDMLNACFGLHGDALGPLPVRQFIVVPYAKFWLMRIDVYVLSWSGGNVLDTLFASVFAALWNTKLPKTKLLSVDKAVDALNQPVLTDDDHVGMKYITRGRKNEAASTGATDFALENEWEDGVSLEGRSEVPVCISVYPVGNDFLLDPRLEEESALRVSISVLCSASGKLYGVQQRGDGEVTMAVVDKAIQAGIHHAKQLAASLKTFGTAPHHV</sequence>
<dbReference type="GO" id="GO:0071028">
    <property type="term" value="P:nuclear mRNA surveillance"/>
    <property type="evidence" value="ECO:0007669"/>
    <property type="project" value="TreeGrafter"/>
</dbReference>
<dbReference type="GO" id="GO:0005730">
    <property type="term" value="C:nucleolus"/>
    <property type="evidence" value="ECO:0007669"/>
    <property type="project" value="UniProtKB-SubCell"/>
</dbReference>
<feature type="domain" description="Exoribonuclease phosphorolytic" evidence="7">
    <location>
        <begin position="34"/>
        <end position="189"/>
    </location>
</feature>
<dbReference type="GO" id="GO:0034473">
    <property type="term" value="P:U1 snRNA 3'-end processing"/>
    <property type="evidence" value="ECO:0007669"/>
    <property type="project" value="TreeGrafter"/>
</dbReference>
<dbReference type="GO" id="GO:0000467">
    <property type="term" value="P:exonucleolytic trimming to generate mature 3'-end of 5.8S rRNA from tricistronic rRNA transcript (SSU-rRNA, 5.8S rRNA, LSU-rRNA)"/>
    <property type="evidence" value="ECO:0007669"/>
    <property type="project" value="TreeGrafter"/>
</dbReference>
<keyword evidence="5" id="KW-0271">Exosome</keyword>
<dbReference type="GO" id="GO:0000177">
    <property type="term" value="C:cytoplasmic exosome (RNase complex)"/>
    <property type="evidence" value="ECO:0007669"/>
    <property type="project" value="TreeGrafter"/>
</dbReference>
<evidence type="ECO:0000256" key="2">
    <source>
        <dbReference type="ARBA" id="ARBA00004604"/>
    </source>
</evidence>
<dbReference type="Pfam" id="PF01138">
    <property type="entry name" value="RNase_PH"/>
    <property type="match status" value="1"/>
</dbReference>
<dbReference type="InterPro" id="IPR027408">
    <property type="entry name" value="PNPase/RNase_PH_dom_sf"/>
</dbReference>
<dbReference type="GO" id="GO:0016075">
    <property type="term" value="P:rRNA catabolic process"/>
    <property type="evidence" value="ECO:0007669"/>
    <property type="project" value="TreeGrafter"/>
</dbReference>
<dbReference type="GO" id="GO:0034476">
    <property type="term" value="P:U5 snRNA 3'-end processing"/>
    <property type="evidence" value="ECO:0007669"/>
    <property type="project" value="TreeGrafter"/>
</dbReference>
<dbReference type="InterPro" id="IPR001247">
    <property type="entry name" value="ExoRNase_PH_dom1"/>
</dbReference>
<evidence type="ECO:0000259" key="7">
    <source>
        <dbReference type="Pfam" id="PF01138"/>
    </source>
</evidence>
<protein>
    <recommendedName>
        <fullName evidence="6">Ribosomal RNA-processing protein 42</fullName>
    </recommendedName>
</protein>
<dbReference type="SUPFAM" id="SSF55666">
    <property type="entry name" value="Ribonuclease PH domain 2-like"/>
    <property type="match status" value="1"/>
</dbReference>
<dbReference type="PANTHER" id="PTHR11097:SF8">
    <property type="entry name" value="EXOSOME COMPLEX COMPONENT RRP42"/>
    <property type="match status" value="1"/>
</dbReference>
<keyword evidence="4" id="KW-0963">Cytoplasm</keyword>
<dbReference type="GO" id="GO:0035925">
    <property type="term" value="F:mRNA 3'-UTR AU-rich region binding"/>
    <property type="evidence" value="ECO:0007669"/>
    <property type="project" value="TreeGrafter"/>
</dbReference>
<evidence type="ECO:0000256" key="3">
    <source>
        <dbReference type="ARBA" id="ARBA00006678"/>
    </source>
</evidence>
<evidence type="ECO:0000313" key="9">
    <source>
        <dbReference type="EMBL" id="PKI82974.1"/>
    </source>
</evidence>
<dbReference type="AlphaFoldDB" id="A0A2N1J8W3"/>
<dbReference type="InterPro" id="IPR036345">
    <property type="entry name" value="ExoRNase_PH_dom2_sf"/>
</dbReference>
<evidence type="ECO:0000259" key="8">
    <source>
        <dbReference type="Pfam" id="PF03725"/>
    </source>
</evidence>
<gene>
    <name evidence="9" type="ORF">MVES_002875</name>
</gene>
<dbReference type="Proteomes" id="UP000232875">
    <property type="component" value="Unassembled WGS sequence"/>
</dbReference>
<evidence type="ECO:0000256" key="4">
    <source>
        <dbReference type="ARBA" id="ARBA00022490"/>
    </source>
</evidence>
<dbReference type="InterPro" id="IPR050590">
    <property type="entry name" value="Exosome_comp_Rrp42_subfam"/>
</dbReference>
<dbReference type="GO" id="GO:0000176">
    <property type="term" value="C:nuclear exosome (RNase complex)"/>
    <property type="evidence" value="ECO:0007669"/>
    <property type="project" value="TreeGrafter"/>
</dbReference>
<evidence type="ECO:0000313" key="10">
    <source>
        <dbReference type="Proteomes" id="UP000232875"/>
    </source>
</evidence>
<reference evidence="9 10" key="1">
    <citation type="submission" date="2017-10" db="EMBL/GenBank/DDBJ databases">
        <title>A novel species of cold-tolerant Malassezia isolated from bats.</title>
        <authorList>
            <person name="Lorch J.M."/>
            <person name="Palmer J.M."/>
            <person name="Vanderwolf K.J."/>
            <person name="Schmidt K.Z."/>
            <person name="Verant M.L."/>
            <person name="Weller T.J."/>
            <person name="Blehert D.S."/>
        </authorList>
    </citation>
    <scope>NUCLEOTIDE SEQUENCE [LARGE SCALE GENOMIC DNA]</scope>
    <source>
        <strain evidence="9 10">NWHC:44797-103</strain>
    </source>
</reference>
<evidence type="ECO:0000256" key="6">
    <source>
        <dbReference type="ARBA" id="ARBA00042523"/>
    </source>
</evidence>
<comment type="similarity">
    <text evidence="3">Belongs to the RNase PH family.</text>
</comment>
<comment type="subcellular location">
    <subcellularLocation>
        <location evidence="1">Cytoplasm</location>
    </subcellularLocation>
    <subcellularLocation>
        <location evidence="2">Nucleus</location>
        <location evidence="2">Nucleolus</location>
    </subcellularLocation>
</comment>